<dbReference type="InterPro" id="IPR004260">
    <property type="entry name" value="Pyr-dimer_DNA_glycosylase"/>
</dbReference>
<dbReference type="NCBIfam" id="NF038085">
    <property type="entry name" value="MSMEG_6728_fam"/>
    <property type="match status" value="1"/>
</dbReference>
<evidence type="ECO:0000313" key="1">
    <source>
        <dbReference type="EMBL" id="PWK82149.1"/>
    </source>
</evidence>
<evidence type="ECO:0000313" key="2">
    <source>
        <dbReference type="Proteomes" id="UP000246005"/>
    </source>
</evidence>
<reference evidence="1 2" key="1">
    <citation type="submission" date="2018-05" db="EMBL/GenBank/DDBJ databases">
        <title>Genomic Encyclopedia of Type Strains, Phase IV (KMG-IV): sequencing the most valuable type-strain genomes for metagenomic binning, comparative biology and taxonomic classification.</title>
        <authorList>
            <person name="Goeker M."/>
        </authorList>
    </citation>
    <scope>NUCLEOTIDE SEQUENCE [LARGE SCALE GENOMIC DNA]</scope>
    <source>
        <strain evidence="1 2">DSM 45480</strain>
    </source>
</reference>
<dbReference type="AlphaFoldDB" id="A0A316HPR2"/>
<name>A0A316HPR2_9PSEU</name>
<proteinExistence type="predicted"/>
<evidence type="ECO:0008006" key="3">
    <source>
        <dbReference type="Google" id="ProtNLM"/>
    </source>
</evidence>
<gene>
    <name evidence="1" type="ORF">C8D88_11414</name>
</gene>
<dbReference type="Pfam" id="PF03013">
    <property type="entry name" value="Pyr_excise"/>
    <property type="match status" value="1"/>
</dbReference>
<protein>
    <recommendedName>
        <fullName evidence="3">Cytoplasmic protein</fullName>
    </recommendedName>
</protein>
<dbReference type="Proteomes" id="UP000246005">
    <property type="component" value="Unassembled WGS sequence"/>
</dbReference>
<accession>A0A316HPR2</accession>
<organism evidence="1 2">
    <name type="scientific">Lentzea atacamensis</name>
    <dbReference type="NCBI Taxonomy" id="531938"/>
    <lineage>
        <taxon>Bacteria</taxon>
        <taxon>Bacillati</taxon>
        <taxon>Actinomycetota</taxon>
        <taxon>Actinomycetes</taxon>
        <taxon>Pseudonocardiales</taxon>
        <taxon>Pseudonocardiaceae</taxon>
        <taxon>Lentzea</taxon>
    </lineage>
</organism>
<comment type="caution">
    <text evidence="1">The sequence shown here is derived from an EMBL/GenBank/DDBJ whole genome shotgun (WGS) entry which is preliminary data.</text>
</comment>
<dbReference type="EMBL" id="QGHB01000014">
    <property type="protein sequence ID" value="PWK82149.1"/>
    <property type="molecule type" value="Genomic_DNA"/>
</dbReference>
<sequence length="170" mass="19108">MSGDGGYPSRVQTFLPYPDFAATASVLDQRRLGRQRVEALQLQRALTVPGHGWRHHPAARMWAGYEEALVRYGLEICAVWCAAGFLDTCEATMRADLLHAKQITTVRSQDKLAAEGEVPGWLGDEAMHRSHQSALVRKDPGHYRRFFPEVPDDLPYVWPRSDRPAPSGVR</sequence>